<dbReference type="Proteomes" id="UP000243605">
    <property type="component" value="Unassembled WGS sequence"/>
</dbReference>
<sequence length="59" mass="6755">MTRFLINIILMLVIGFLTYLGITTFFPSIRDVIAIPIAIFLGIFLGFFIYIQIDNRMGP</sequence>
<protein>
    <submittedName>
        <fullName evidence="3">Uncharacterized protein</fullName>
    </submittedName>
</protein>
<name>A0A662Z720_9STAP</name>
<reference evidence="2" key="2">
    <citation type="journal article" date="2021" name="PeerJ">
        <title>Extensive microbial diversity within the chicken gut microbiome revealed by metagenomics and culture.</title>
        <authorList>
            <person name="Gilroy R."/>
            <person name="Ravi A."/>
            <person name="Getino M."/>
            <person name="Pursley I."/>
            <person name="Horton D.L."/>
            <person name="Alikhan N.F."/>
            <person name="Baker D."/>
            <person name="Gharbi K."/>
            <person name="Hall N."/>
            <person name="Watson M."/>
            <person name="Adriaenssens E.M."/>
            <person name="Foster-Nyarko E."/>
            <person name="Jarju S."/>
            <person name="Secka A."/>
            <person name="Antonio M."/>
            <person name="Oren A."/>
            <person name="Chaudhuri R.R."/>
            <person name="La Ragione R."/>
            <person name="Hildebrand F."/>
            <person name="Pallen M.J."/>
        </authorList>
    </citation>
    <scope>NUCLEOTIDE SEQUENCE</scope>
    <source>
        <strain evidence="2">6019</strain>
    </source>
</reference>
<dbReference type="EMBL" id="DYYI01000017">
    <property type="protein sequence ID" value="HJE19084.1"/>
    <property type="molecule type" value="Genomic_DNA"/>
</dbReference>
<evidence type="ECO:0000313" key="3">
    <source>
        <dbReference type="EMBL" id="SEW11160.1"/>
    </source>
</evidence>
<accession>A0A662Z720</accession>
<keyword evidence="1" id="KW-1133">Transmembrane helix</keyword>
<keyword evidence="1" id="KW-0472">Membrane</keyword>
<evidence type="ECO:0000313" key="4">
    <source>
        <dbReference type="Proteomes" id="UP000243605"/>
    </source>
</evidence>
<dbReference type="RefSeq" id="WP_091475678.1">
    <property type="nucleotide sequence ID" value="NZ_FOIT01000005.1"/>
</dbReference>
<dbReference type="AlphaFoldDB" id="A0A662Z720"/>
<dbReference type="EMBL" id="FOIT01000005">
    <property type="protein sequence ID" value="SEW11160.1"/>
    <property type="molecule type" value="Genomic_DNA"/>
</dbReference>
<dbReference type="Proteomes" id="UP000763505">
    <property type="component" value="Unassembled WGS sequence"/>
</dbReference>
<reference evidence="2" key="3">
    <citation type="submission" date="2021-09" db="EMBL/GenBank/DDBJ databases">
        <authorList>
            <person name="Gilroy R."/>
        </authorList>
    </citation>
    <scope>NUCLEOTIDE SEQUENCE</scope>
    <source>
        <strain evidence="2">6019</strain>
    </source>
</reference>
<organism evidence="3 4">
    <name type="scientific">Aliicoccus persicus</name>
    <dbReference type="NCBI Taxonomy" id="930138"/>
    <lineage>
        <taxon>Bacteria</taxon>
        <taxon>Bacillati</taxon>
        <taxon>Bacillota</taxon>
        <taxon>Bacilli</taxon>
        <taxon>Bacillales</taxon>
        <taxon>Staphylococcaceae</taxon>
        <taxon>Aliicoccus</taxon>
    </lineage>
</organism>
<keyword evidence="1" id="KW-0812">Transmembrane</keyword>
<feature type="transmembrane region" description="Helical" evidence="1">
    <location>
        <begin position="5"/>
        <end position="26"/>
    </location>
</feature>
<keyword evidence="4" id="KW-1185">Reference proteome</keyword>
<proteinExistence type="predicted"/>
<reference evidence="3 4" key="1">
    <citation type="submission" date="2016-10" db="EMBL/GenBank/DDBJ databases">
        <authorList>
            <person name="Varghese N."/>
            <person name="Submissions S."/>
        </authorList>
    </citation>
    <scope>NUCLEOTIDE SEQUENCE [LARGE SCALE GENOMIC DNA]</scope>
    <source>
        <strain evidence="3 4">IBRC-M10081</strain>
    </source>
</reference>
<evidence type="ECO:0000256" key="1">
    <source>
        <dbReference type="SAM" id="Phobius"/>
    </source>
</evidence>
<gene>
    <name evidence="2" type="ORF">K8V35_01850</name>
    <name evidence="3" type="ORF">SAMN05192557_1657</name>
</gene>
<feature type="transmembrane region" description="Helical" evidence="1">
    <location>
        <begin position="32"/>
        <end position="51"/>
    </location>
</feature>
<evidence type="ECO:0000313" key="2">
    <source>
        <dbReference type="EMBL" id="HJE19084.1"/>
    </source>
</evidence>